<keyword evidence="5" id="KW-0547">Nucleotide-binding</keyword>
<evidence type="ECO:0000256" key="4">
    <source>
        <dbReference type="ARBA" id="ARBA00022679"/>
    </source>
</evidence>
<feature type="repeat" description="TPR" evidence="8">
    <location>
        <begin position="208"/>
        <end position="241"/>
    </location>
</feature>
<keyword evidence="7" id="KW-0067">ATP-binding</keyword>
<dbReference type="Gene3D" id="3.30.565.10">
    <property type="entry name" value="Histidine kinase-like ATPase, C-terminal domain"/>
    <property type="match status" value="1"/>
</dbReference>
<evidence type="ECO:0000313" key="13">
    <source>
        <dbReference type="EMBL" id="ACT96652.1"/>
    </source>
</evidence>
<keyword evidence="8" id="KW-0802">TPR repeat</keyword>
<dbReference type="SMART" id="SM00387">
    <property type="entry name" value="HATPase_c"/>
    <property type="match status" value="1"/>
</dbReference>
<dbReference type="InterPro" id="IPR005467">
    <property type="entry name" value="His_kinase_dom"/>
</dbReference>
<comment type="catalytic activity">
    <reaction evidence="1">
        <text>ATP + protein L-histidine = ADP + protein N-phospho-L-histidine.</text>
        <dbReference type="EC" id="2.7.13.3"/>
    </reaction>
</comment>
<dbReference type="InterPro" id="IPR019734">
    <property type="entry name" value="TPR_rpt"/>
</dbReference>
<keyword evidence="4" id="KW-0808">Transferase</keyword>
<keyword evidence="6 13" id="KW-0418">Kinase</keyword>
<evidence type="ECO:0000256" key="5">
    <source>
        <dbReference type="ARBA" id="ARBA00022741"/>
    </source>
</evidence>
<evidence type="ECO:0000256" key="8">
    <source>
        <dbReference type="PROSITE-ProRule" id="PRU00339"/>
    </source>
</evidence>
<dbReference type="PROSITE" id="PS50109">
    <property type="entry name" value="HIS_KIN"/>
    <property type="match status" value="1"/>
</dbReference>
<dbReference type="PROSITE" id="PS50005">
    <property type="entry name" value="TPR"/>
    <property type="match status" value="3"/>
</dbReference>
<dbReference type="eggNOG" id="COG0457">
    <property type="taxonomic scope" value="Bacteria"/>
</dbReference>
<keyword evidence="10" id="KW-0472">Membrane</keyword>
<dbReference type="InterPro" id="IPR003594">
    <property type="entry name" value="HATPase_dom"/>
</dbReference>
<dbReference type="KEGG" id="dfe:Dfer_5461"/>
<dbReference type="EC" id="2.7.13.3" evidence="2"/>
<dbReference type="PANTHER" id="PTHR41523:SF8">
    <property type="entry name" value="ETHYLENE RESPONSE SENSOR PROTEIN"/>
    <property type="match status" value="1"/>
</dbReference>
<evidence type="ECO:0000256" key="9">
    <source>
        <dbReference type="SAM" id="Coils"/>
    </source>
</evidence>
<evidence type="ECO:0000256" key="2">
    <source>
        <dbReference type="ARBA" id="ARBA00012438"/>
    </source>
</evidence>
<feature type="signal peptide" evidence="11">
    <location>
        <begin position="1"/>
        <end position="18"/>
    </location>
</feature>
<dbReference type="Gene3D" id="1.25.40.10">
    <property type="entry name" value="Tetratricopeptide repeat domain"/>
    <property type="match status" value="1"/>
</dbReference>
<dbReference type="HOGENOM" id="CLU_022307_0_0_10"/>
<dbReference type="AlphaFoldDB" id="C6VVC2"/>
<dbReference type="Gene3D" id="3.30.450.20">
    <property type="entry name" value="PAS domain"/>
    <property type="match status" value="1"/>
</dbReference>
<feature type="repeat" description="TPR" evidence="8">
    <location>
        <begin position="249"/>
        <end position="282"/>
    </location>
</feature>
<evidence type="ECO:0000256" key="6">
    <source>
        <dbReference type="ARBA" id="ARBA00022777"/>
    </source>
</evidence>
<dbReference type="InterPro" id="IPR011495">
    <property type="entry name" value="Sig_transdc_His_kin_sub2_dim/P"/>
</dbReference>
<organism evidence="13 14">
    <name type="scientific">Dyadobacter fermentans (strain ATCC 700827 / DSM 18053 / CIP 107007 / KCTC 52180 / NS114)</name>
    <dbReference type="NCBI Taxonomy" id="471854"/>
    <lineage>
        <taxon>Bacteria</taxon>
        <taxon>Pseudomonadati</taxon>
        <taxon>Bacteroidota</taxon>
        <taxon>Cytophagia</taxon>
        <taxon>Cytophagales</taxon>
        <taxon>Spirosomataceae</taxon>
        <taxon>Dyadobacter</taxon>
    </lineage>
</organism>
<dbReference type="RefSeq" id="WP_015814892.1">
    <property type="nucleotide sequence ID" value="NC_013037.1"/>
</dbReference>
<dbReference type="GO" id="GO:0004673">
    <property type="term" value="F:protein histidine kinase activity"/>
    <property type="evidence" value="ECO:0007669"/>
    <property type="project" value="UniProtKB-EC"/>
</dbReference>
<protein>
    <recommendedName>
        <fullName evidence="2">histidine kinase</fullName>
        <ecNumber evidence="2">2.7.13.3</ecNumber>
    </recommendedName>
</protein>
<name>C6VVC2_DYAFD</name>
<dbReference type="Pfam" id="PF13181">
    <property type="entry name" value="TPR_8"/>
    <property type="match status" value="1"/>
</dbReference>
<dbReference type="eggNOG" id="COG3920">
    <property type="taxonomic scope" value="Bacteria"/>
</dbReference>
<feature type="transmembrane region" description="Helical" evidence="10">
    <location>
        <begin position="497"/>
        <end position="514"/>
    </location>
</feature>
<keyword evidence="14" id="KW-1185">Reference proteome</keyword>
<dbReference type="STRING" id="471854.Dfer_5461"/>
<gene>
    <name evidence="13" type="ordered locus">Dfer_5461</name>
</gene>
<feature type="domain" description="Histidine kinase" evidence="12">
    <location>
        <begin position="546"/>
        <end position="732"/>
    </location>
</feature>
<evidence type="ECO:0000256" key="3">
    <source>
        <dbReference type="ARBA" id="ARBA00022553"/>
    </source>
</evidence>
<keyword evidence="10" id="KW-0812">Transmembrane</keyword>
<keyword evidence="3" id="KW-0597">Phosphoprotein</keyword>
<accession>C6VVC2</accession>
<dbReference type="Proteomes" id="UP000002011">
    <property type="component" value="Chromosome"/>
</dbReference>
<dbReference type="GO" id="GO:0005524">
    <property type="term" value="F:ATP binding"/>
    <property type="evidence" value="ECO:0007669"/>
    <property type="project" value="UniProtKB-KW"/>
</dbReference>
<evidence type="ECO:0000256" key="10">
    <source>
        <dbReference type="SAM" id="Phobius"/>
    </source>
</evidence>
<dbReference type="Pfam" id="PF02518">
    <property type="entry name" value="HATPase_c"/>
    <property type="match status" value="1"/>
</dbReference>
<evidence type="ECO:0000256" key="11">
    <source>
        <dbReference type="SAM" id="SignalP"/>
    </source>
</evidence>
<feature type="repeat" description="TPR" evidence="8">
    <location>
        <begin position="169"/>
        <end position="202"/>
    </location>
</feature>
<dbReference type="SUPFAM" id="SSF48452">
    <property type="entry name" value="TPR-like"/>
    <property type="match status" value="1"/>
</dbReference>
<keyword evidence="10" id="KW-1133">Transmembrane helix</keyword>
<proteinExistence type="predicted"/>
<dbReference type="SUPFAM" id="SSF55874">
    <property type="entry name" value="ATPase domain of HSP90 chaperone/DNA topoisomerase II/histidine kinase"/>
    <property type="match status" value="1"/>
</dbReference>
<feature type="chain" id="PRO_5002970730" description="histidine kinase" evidence="11">
    <location>
        <begin position="19"/>
        <end position="732"/>
    </location>
</feature>
<feature type="coiled-coil region" evidence="9">
    <location>
        <begin position="26"/>
        <end position="53"/>
    </location>
</feature>
<sequence length="732" mass="83194">MRSVIVFLLILFAVTHVAGQPEDKRAAELTQLLRRAKNDLEKANAQIELAHHYMAKPGSEAADMKKARGFLDDATQTNRTLQSAVIAGNILLEDSQIEKETGHRNAGLKKLQEAIRVFRRANAPGREGRALMELRHYYGLEGQELKERIAIVGQAAHCFVRSGDKPEEGNVYLELGDLYRIMGEPAEAIFALRRTIQLYEESRYTAMQSVYNLIGNAYIETGDFENALRYGHLAVKVLDELRDTSFVAATTYNRLGITYFRIGNLDMSMECFEKALTYAIRNNWDDGVAEITANVAELSIRLGSKMEPHIHSLEGFMRRYSGSLQPRSRHFAESLLRQFYVQLGDVKKAGYYLRRTLPLELETDITDRIMLYRDAVLYYNLTGDVKNSSIFLAKFKALTAKVSNPRHLELYYIVAYKTDSSQGRFREALDNHKRYKQYADTISTRRSKREIRVMDARFNLDRKDAEIRNKSENIFLLQRNIEAQTELLNRGNVIRKVIIAAVIILLLLVLSLYSRWKLGREYSRSVEDKNSKLEVLLKEKEWLIREVHHRVKNNLQMIVSLIDSQASYLNNGALDAVLDSKHRIEAMSLIHQKLYLSEDVTTVNMRWYINELITHLKDCIGSNQNILFASDLEEVYLDVSNAVPIGLILNEAITNSIKHAFPDNEPGRIHVVLGCEDEKVNLIISDNGIGLNPDFDTQNAGSLGMNLMYGLAAEVEGQLTIDGTDGTTVSVS</sequence>
<dbReference type="PANTHER" id="PTHR41523">
    <property type="entry name" value="TWO-COMPONENT SYSTEM SENSOR PROTEIN"/>
    <property type="match status" value="1"/>
</dbReference>
<keyword evidence="11" id="KW-0732">Signal</keyword>
<dbReference type="Pfam" id="PF13424">
    <property type="entry name" value="TPR_12"/>
    <property type="match status" value="1"/>
</dbReference>
<keyword evidence="9" id="KW-0175">Coiled coil</keyword>
<dbReference type="EMBL" id="CP001619">
    <property type="protein sequence ID" value="ACT96652.1"/>
    <property type="molecule type" value="Genomic_DNA"/>
</dbReference>
<dbReference type="InterPro" id="IPR036890">
    <property type="entry name" value="HATPase_C_sf"/>
</dbReference>
<evidence type="ECO:0000313" key="14">
    <source>
        <dbReference type="Proteomes" id="UP000002011"/>
    </source>
</evidence>
<dbReference type="InterPro" id="IPR011990">
    <property type="entry name" value="TPR-like_helical_dom_sf"/>
</dbReference>
<reference evidence="13 14" key="1">
    <citation type="journal article" date="2009" name="Stand. Genomic Sci.">
        <title>Complete genome sequence of Dyadobacter fermentans type strain (NS114).</title>
        <authorList>
            <person name="Lang E."/>
            <person name="Lapidus A."/>
            <person name="Chertkov O."/>
            <person name="Brettin T."/>
            <person name="Detter J.C."/>
            <person name="Han C."/>
            <person name="Copeland A."/>
            <person name="Glavina Del Rio T."/>
            <person name="Nolan M."/>
            <person name="Chen F."/>
            <person name="Lucas S."/>
            <person name="Tice H."/>
            <person name="Cheng J.F."/>
            <person name="Land M."/>
            <person name="Hauser L."/>
            <person name="Chang Y.J."/>
            <person name="Jeffries C.D."/>
            <person name="Kopitz M."/>
            <person name="Bruce D."/>
            <person name="Goodwin L."/>
            <person name="Pitluck S."/>
            <person name="Ovchinnikova G."/>
            <person name="Pati A."/>
            <person name="Ivanova N."/>
            <person name="Mavrommatis K."/>
            <person name="Chen A."/>
            <person name="Palaniappan K."/>
            <person name="Chain P."/>
            <person name="Bristow J."/>
            <person name="Eisen J.A."/>
            <person name="Markowitz V."/>
            <person name="Hugenholtz P."/>
            <person name="Goker M."/>
            <person name="Rohde M."/>
            <person name="Kyrpides N.C."/>
            <person name="Klenk H.P."/>
        </authorList>
    </citation>
    <scope>NUCLEOTIDE SEQUENCE [LARGE SCALE GENOMIC DNA]</scope>
    <source>
        <strain evidence="14">ATCC 700827 / DSM 18053 / CIP 107007 / KCTC 52180 / NS114</strain>
    </source>
</reference>
<dbReference type="OrthoDB" id="9767435at2"/>
<evidence type="ECO:0000256" key="7">
    <source>
        <dbReference type="ARBA" id="ARBA00022840"/>
    </source>
</evidence>
<dbReference type="Pfam" id="PF07568">
    <property type="entry name" value="HisKA_2"/>
    <property type="match status" value="1"/>
</dbReference>
<dbReference type="SMART" id="SM00028">
    <property type="entry name" value="TPR"/>
    <property type="match status" value="3"/>
</dbReference>
<evidence type="ECO:0000259" key="12">
    <source>
        <dbReference type="PROSITE" id="PS50109"/>
    </source>
</evidence>
<evidence type="ECO:0000256" key="1">
    <source>
        <dbReference type="ARBA" id="ARBA00000085"/>
    </source>
</evidence>